<evidence type="ECO:0000313" key="2">
    <source>
        <dbReference type="Proteomes" id="UP001607303"/>
    </source>
</evidence>
<comment type="caution">
    <text evidence="1">The sequence shown here is derived from an EMBL/GenBank/DDBJ whole genome shotgun (WGS) entry which is preliminary data.</text>
</comment>
<protein>
    <submittedName>
        <fullName evidence="1">Uncharacterized protein</fullName>
    </submittedName>
</protein>
<organism evidence="1 2">
    <name type="scientific">Vespula maculifrons</name>
    <name type="common">Eastern yellow jacket</name>
    <name type="synonym">Wasp</name>
    <dbReference type="NCBI Taxonomy" id="7453"/>
    <lineage>
        <taxon>Eukaryota</taxon>
        <taxon>Metazoa</taxon>
        <taxon>Ecdysozoa</taxon>
        <taxon>Arthropoda</taxon>
        <taxon>Hexapoda</taxon>
        <taxon>Insecta</taxon>
        <taxon>Pterygota</taxon>
        <taxon>Neoptera</taxon>
        <taxon>Endopterygota</taxon>
        <taxon>Hymenoptera</taxon>
        <taxon>Apocrita</taxon>
        <taxon>Aculeata</taxon>
        <taxon>Vespoidea</taxon>
        <taxon>Vespidae</taxon>
        <taxon>Vespinae</taxon>
        <taxon>Vespula</taxon>
    </lineage>
</organism>
<dbReference type="AlphaFoldDB" id="A0ABD2CKF4"/>
<keyword evidence="2" id="KW-1185">Reference proteome</keyword>
<gene>
    <name evidence="1" type="ORF">V1477_006437</name>
</gene>
<name>A0ABD2CKF4_VESMC</name>
<sequence length="229" mass="26137">MCIEDATSSFKRPRSGSPWYYSFGEKNFITRLLLVPSGRKRYERRGRDEPFPMTSRTRRALSNDPRSTLLGATFSEKKIVKEKCFFPLFPLNRYSSAPIARLLLVRYGRKKCGRRGLDESFPMIKRKRRALSNVSGPVLLGTIVSDKKILKEQCFLPLFHLNCYNSAPIGPICTQKIWASAPIGPIWTKNIWAQMARGVLSNDQVSVLLGTIVSEKKIVKKNFFFLSPL</sequence>
<dbReference type="EMBL" id="JAYRBN010000043">
    <property type="protein sequence ID" value="KAL2745582.1"/>
    <property type="molecule type" value="Genomic_DNA"/>
</dbReference>
<proteinExistence type="predicted"/>
<evidence type="ECO:0000313" key="1">
    <source>
        <dbReference type="EMBL" id="KAL2745582.1"/>
    </source>
</evidence>
<accession>A0ABD2CKF4</accession>
<dbReference type="Proteomes" id="UP001607303">
    <property type="component" value="Unassembled WGS sequence"/>
</dbReference>
<reference evidence="1 2" key="1">
    <citation type="journal article" date="2024" name="Ann. Entomol. Soc. Am.">
        <title>Genomic analyses of the southern and eastern yellowjacket wasps (Hymenoptera: Vespidae) reveal evolutionary signatures of social life.</title>
        <authorList>
            <person name="Catto M.A."/>
            <person name="Caine P.B."/>
            <person name="Orr S.E."/>
            <person name="Hunt B.G."/>
            <person name="Goodisman M.A.D."/>
        </authorList>
    </citation>
    <scope>NUCLEOTIDE SEQUENCE [LARGE SCALE GENOMIC DNA]</scope>
    <source>
        <strain evidence="1">232</strain>
        <tissue evidence="1">Head and thorax</tissue>
    </source>
</reference>